<keyword evidence="7" id="KW-0472">Membrane</keyword>
<dbReference type="Gene3D" id="1.10.287.1700">
    <property type="match status" value="1"/>
</dbReference>
<dbReference type="PIRSF" id="PIRSF019404">
    <property type="entry name" value="FliJ"/>
    <property type="match status" value="1"/>
</dbReference>
<sequence>MKKSTRIQPLKNLASRHEQQAARVLGQSKTQLGQQQGRLRELFNYREEYQQRFHLQAKNGIGGAQLQAYQSFMQQLDEAIRQQRRQIEQSEQTCHTVTAEWREKHIRTQVLDKTIQRLQVKEARQAEKIQQRESDDRAANRHYSTLE</sequence>
<dbReference type="GO" id="GO:0015031">
    <property type="term" value="P:protein transport"/>
    <property type="evidence" value="ECO:0007669"/>
    <property type="project" value="UniProtKB-KW"/>
</dbReference>
<dbReference type="Pfam" id="PF02050">
    <property type="entry name" value="FliJ"/>
    <property type="match status" value="1"/>
</dbReference>
<dbReference type="InterPro" id="IPR053716">
    <property type="entry name" value="Flag_assembly_chemotaxis_eff"/>
</dbReference>
<feature type="region of interest" description="Disordered" evidence="10">
    <location>
        <begin position="1"/>
        <end position="21"/>
    </location>
</feature>
<keyword evidence="8" id="KW-1006">Bacterial flagellum protein export</keyword>
<gene>
    <name evidence="11" type="ORF">MNBD_GAMMA24-2015</name>
</gene>
<name>A0A3B1BDS0_9ZZZZ</name>
<evidence type="ECO:0000256" key="1">
    <source>
        <dbReference type="ARBA" id="ARBA00004413"/>
    </source>
</evidence>
<feature type="compositionally biased region" description="Basic and acidic residues" evidence="10">
    <location>
        <begin position="125"/>
        <end position="139"/>
    </location>
</feature>
<evidence type="ECO:0008006" key="12">
    <source>
        <dbReference type="Google" id="ProtNLM"/>
    </source>
</evidence>
<dbReference type="EMBL" id="UOFZ01000167">
    <property type="protein sequence ID" value="VAX14242.1"/>
    <property type="molecule type" value="Genomic_DNA"/>
</dbReference>
<reference evidence="11" key="1">
    <citation type="submission" date="2018-06" db="EMBL/GenBank/DDBJ databases">
        <authorList>
            <person name="Zhirakovskaya E."/>
        </authorList>
    </citation>
    <scope>NUCLEOTIDE SEQUENCE</scope>
</reference>
<evidence type="ECO:0000256" key="8">
    <source>
        <dbReference type="ARBA" id="ARBA00023225"/>
    </source>
</evidence>
<dbReference type="InterPro" id="IPR052570">
    <property type="entry name" value="FliJ"/>
</dbReference>
<dbReference type="NCBIfam" id="TIGR02473">
    <property type="entry name" value="flagell_FliJ"/>
    <property type="match status" value="1"/>
</dbReference>
<dbReference type="AlphaFoldDB" id="A0A3B1BDS0"/>
<dbReference type="PANTHER" id="PTHR38786">
    <property type="entry name" value="FLAGELLAR FLIJ PROTEIN"/>
    <property type="match status" value="1"/>
</dbReference>
<keyword evidence="3" id="KW-1003">Cell membrane</keyword>
<dbReference type="GO" id="GO:0005886">
    <property type="term" value="C:plasma membrane"/>
    <property type="evidence" value="ECO:0007669"/>
    <property type="project" value="UniProtKB-SubCell"/>
</dbReference>
<keyword evidence="4" id="KW-0145">Chemotaxis</keyword>
<accession>A0A3B1BDS0</accession>
<comment type="subcellular location">
    <subcellularLocation>
        <location evidence="1">Cell membrane</location>
        <topology evidence="1">Peripheral membrane protein</topology>
        <orientation evidence="1">Cytoplasmic side</orientation>
    </subcellularLocation>
</comment>
<evidence type="ECO:0000256" key="3">
    <source>
        <dbReference type="ARBA" id="ARBA00022475"/>
    </source>
</evidence>
<evidence type="ECO:0000256" key="9">
    <source>
        <dbReference type="SAM" id="Coils"/>
    </source>
</evidence>
<dbReference type="GO" id="GO:0003774">
    <property type="term" value="F:cytoskeletal motor activity"/>
    <property type="evidence" value="ECO:0007669"/>
    <property type="project" value="InterPro"/>
</dbReference>
<evidence type="ECO:0000256" key="10">
    <source>
        <dbReference type="SAM" id="MobiDB-lite"/>
    </source>
</evidence>
<keyword evidence="9" id="KW-0175">Coiled coil</keyword>
<feature type="region of interest" description="Disordered" evidence="10">
    <location>
        <begin position="125"/>
        <end position="147"/>
    </location>
</feature>
<evidence type="ECO:0000256" key="5">
    <source>
        <dbReference type="ARBA" id="ARBA00022795"/>
    </source>
</evidence>
<dbReference type="GO" id="GO:0006935">
    <property type="term" value="P:chemotaxis"/>
    <property type="evidence" value="ECO:0007669"/>
    <property type="project" value="UniProtKB-KW"/>
</dbReference>
<dbReference type="GO" id="GO:0009288">
    <property type="term" value="C:bacterial-type flagellum"/>
    <property type="evidence" value="ECO:0007669"/>
    <property type="project" value="InterPro"/>
</dbReference>
<dbReference type="InterPro" id="IPR018006">
    <property type="entry name" value="Flag_FliJ_proteobac"/>
</dbReference>
<keyword evidence="2" id="KW-0813">Transport</keyword>
<dbReference type="GO" id="GO:0071973">
    <property type="term" value="P:bacterial-type flagellum-dependent cell motility"/>
    <property type="evidence" value="ECO:0007669"/>
    <property type="project" value="InterPro"/>
</dbReference>
<dbReference type="GO" id="GO:0044781">
    <property type="term" value="P:bacterial-type flagellum organization"/>
    <property type="evidence" value="ECO:0007669"/>
    <property type="project" value="UniProtKB-KW"/>
</dbReference>
<dbReference type="PANTHER" id="PTHR38786:SF1">
    <property type="entry name" value="FLAGELLAR FLIJ PROTEIN"/>
    <property type="match status" value="1"/>
</dbReference>
<evidence type="ECO:0000256" key="6">
    <source>
        <dbReference type="ARBA" id="ARBA00022927"/>
    </source>
</evidence>
<keyword evidence="5" id="KW-1005">Bacterial flagellum biogenesis</keyword>
<feature type="coiled-coil region" evidence="9">
    <location>
        <begin position="66"/>
        <end position="100"/>
    </location>
</feature>
<protein>
    <recommendedName>
        <fullName evidence="12">Flagellar FliJ protein</fullName>
    </recommendedName>
</protein>
<proteinExistence type="predicted"/>
<evidence type="ECO:0000256" key="2">
    <source>
        <dbReference type="ARBA" id="ARBA00022448"/>
    </source>
</evidence>
<evidence type="ECO:0000313" key="11">
    <source>
        <dbReference type="EMBL" id="VAX14242.1"/>
    </source>
</evidence>
<dbReference type="PRINTS" id="PR01004">
    <property type="entry name" value="FLGFLIJ"/>
</dbReference>
<keyword evidence="6" id="KW-0653">Protein transport</keyword>
<dbReference type="InterPro" id="IPR012823">
    <property type="entry name" value="Flagell_FliJ"/>
</dbReference>
<evidence type="ECO:0000256" key="4">
    <source>
        <dbReference type="ARBA" id="ARBA00022500"/>
    </source>
</evidence>
<organism evidence="11">
    <name type="scientific">hydrothermal vent metagenome</name>
    <dbReference type="NCBI Taxonomy" id="652676"/>
    <lineage>
        <taxon>unclassified sequences</taxon>
        <taxon>metagenomes</taxon>
        <taxon>ecological metagenomes</taxon>
    </lineage>
</organism>
<evidence type="ECO:0000256" key="7">
    <source>
        <dbReference type="ARBA" id="ARBA00023136"/>
    </source>
</evidence>